<proteinExistence type="predicted"/>
<accession>A0A5J9V0K4</accession>
<dbReference type="OrthoDB" id="668733at2759"/>
<feature type="region of interest" description="Disordered" evidence="1">
    <location>
        <begin position="10"/>
        <end position="46"/>
    </location>
</feature>
<sequence length="282" mass="30530">MCGGAILANLTKQPGPRRLTEGALWPEKKKAKRGGAGGRRYPAGFEDDEDFQADFEEFEVNSGGSDLELGAEDDDDVVEIKLFAAKRNFSGASMQLKPTVKVALNNPINTNGSFYPSADYTSNKQIVQVDNMAFIPTMSPAAPIEDPVMNLHSDQGSNSFSCSDLGWENETKTPDITSITPVSTIAEGDESEFVNNNSNGSMTPPVMENNTVDLTDELTDLEPYMRFLLDGGASESIDSLLNLDGSQDVVSDMDLWSFDDIPISGIKTMGDWEAPAWHLGVA</sequence>
<evidence type="ECO:0000313" key="2">
    <source>
        <dbReference type="EMBL" id="TVU28887.1"/>
    </source>
</evidence>
<protein>
    <submittedName>
        <fullName evidence="2">Uncharacterized protein</fullName>
    </submittedName>
</protein>
<gene>
    <name evidence="2" type="ORF">EJB05_20424</name>
</gene>
<dbReference type="Proteomes" id="UP000324897">
    <property type="component" value="Chromosome 1"/>
</dbReference>
<dbReference type="AlphaFoldDB" id="A0A5J9V0K4"/>
<evidence type="ECO:0000256" key="1">
    <source>
        <dbReference type="SAM" id="MobiDB-lite"/>
    </source>
</evidence>
<reference evidence="2 3" key="1">
    <citation type="journal article" date="2019" name="Sci. Rep.">
        <title>A high-quality genome of Eragrostis curvula grass provides insights into Poaceae evolution and supports new strategies to enhance forage quality.</title>
        <authorList>
            <person name="Carballo J."/>
            <person name="Santos B.A.C.M."/>
            <person name="Zappacosta D."/>
            <person name="Garbus I."/>
            <person name="Selva J.P."/>
            <person name="Gallo C.A."/>
            <person name="Diaz A."/>
            <person name="Albertini E."/>
            <person name="Caccamo M."/>
            <person name="Echenique V."/>
        </authorList>
    </citation>
    <scope>NUCLEOTIDE SEQUENCE [LARGE SCALE GENOMIC DNA]</scope>
    <source>
        <strain evidence="3">cv. Victoria</strain>
        <tissue evidence="2">Leaf</tissue>
    </source>
</reference>
<dbReference type="Gramene" id="TVU28887">
    <property type="protein sequence ID" value="TVU28887"/>
    <property type="gene ID" value="EJB05_20424"/>
</dbReference>
<keyword evidence="3" id="KW-1185">Reference proteome</keyword>
<comment type="caution">
    <text evidence="2">The sequence shown here is derived from an EMBL/GenBank/DDBJ whole genome shotgun (WGS) entry which is preliminary data.</text>
</comment>
<name>A0A5J9V0K4_9POAL</name>
<organism evidence="2 3">
    <name type="scientific">Eragrostis curvula</name>
    <name type="common">weeping love grass</name>
    <dbReference type="NCBI Taxonomy" id="38414"/>
    <lineage>
        <taxon>Eukaryota</taxon>
        <taxon>Viridiplantae</taxon>
        <taxon>Streptophyta</taxon>
        <taxon>Embryophyta</taxon>
        <taxon>Tracheophyta</taxon>
        <taxon>Spermatophyta</taxon>
        <taxon>Magnoliopsida</taxon>
        <taxon>Liliopsida</taxon>
        <taxon>Poales</taxon>
        <taxon>Poaceae</taxon>
        <taxon>PACMAD clade</taxon>
        <taxon>Chloridoideae</taxon>
        <taxon>Eragrostideae</taxon>
        <taxon>Eragrostidinae</taxon>
        <taxon>Eragrostis</taxon>
    </lineage>
</organism>
<evidence type="ECO:0000313" key="3">
    <source>
        <dbReference type="Proteomes" id="UP000324897"/>
    </source>
</evidence>
<dbReference type="EMBL" id="RWGY01000011">
    <property type="protein sequence ID" value="TVU28887.1"/>
    <property type="molecule type" value="Genomic_DNA"/>
</dbReference>